<dbReference type="EC" id="3.1.21.-" evidence="1"/>
<sequence>MIKDKSIFIKNIYYMLSYAFTTLNQSNFENVAKEEFENMHNLLASILAKGIGQQLKQGLYREYLNKKENIVVMRGKIDMPGTIKNKIARQQVLSCDYDDLSENNLLNQILKTTVMILLRLSKVDSEHKDALKKEMLFFSNVDTIEPTSIRWTAIRFCRNNQTYRMLISICQLILEGMLLTTEEGEYKLASFVDEQRMCRLYEKFILEYYIKEFPMLSASASQIPWALDDGIGTMLPVMQSDITLSHGERVLIIDAKYYSHTTQVQYNVHTLHSNNLYQIFAYVKNKDAQLGSKPHEVSGMLLYARTDETIQPDNIYQMSGNKISVKTLDLNCEFPEIAAQLNLITREHFGI</sequence>
<keyword evidence="2" id="KW-1185">Reference proteome</keyword>
<name>A0A7G9WGV4_9FIRM</name>
<keyword evidence="1" id="KW-0255">Endonuclease</keyword>
<proteinExistence type="predicted"/>
<dbReference type="InterPro" id="IPR014407">
    <property type="entry name" value="McrC_bac"/>
</dbReference>
<dbReference type="Proteomes" id="UP000516046">
    <property type="component" value="Chromosome"/>
</dbReference>
<dbReference type="GO" id="GO:0004519">
    <property type="term" value="F:endonuclease activity"/>
    <property type="evidence" value="ECO:0007669"/>
    <property type="project" value="UniProtKB-KW"/>
</dbReference>
<dbReference type="EMBL" id="CP060696">
    <property type="protein sequence ID" value="QNO17916.1"/>
    <property type="molecule type" value="Genomic_DNA"/>
</dbReference>
<dbReference type="RefSeq" id="WP_212506981.1">
    <property type="nucleotide sequence ID" value="NZ_CP060696.1"/>
</dbReference>
<organism evidence="1 2">
    <name type="scientific">Caproicibacterium amylolyticum</name>
    <dbReference type="NCBI Taxonomy" id="2766537"/>
    <lineage>
        <taxon>Bacteria</taxon>
        <taxon>Bacillati</taxon>
        <taxon>Bacillota</taxon>
        <taxon>Clostridia</taxon>
        <taxon>Eubacteriales</taxon>
        <taxon>Oscillospiraceae</taxon>
        <taxon>Caproicibacterium</taxon>
    </lineage>
</organism>
<dbReference type="PANTHER" id="PTHR38733:SF1">
    <property type="entry name" value="TYPE IV METHYL-DIRECTED RESTRICTION ENZYME ECOKMCRBC"/>
    <property type="match status" value="1"/>
</dbReference>
<evidence type="ECO:0000313" key="1">
    <source>
        <dbReference type="EMBL" id="QNO17916.1"/>
    </source>
</evidence>
<gene>
    <name evidence="1" type="primary">mcrC</name>
    <name evidence="1" type="ORF">H6X83_13555</name>
</gene>
<dbReference type="Pfam" id="PF10117">
    <property type="entry name" value="McrBC"/>
    <property type="match status" value="1"/>
</dbReference>
<protein>
    <submittedName>
        <fullName evidence="1">5-methylcytosine-specific restriction endonuclease system specificity protein McrC</fullName>
        <ecNumber evidence="1">3.1.21.-</ecNumber>
    </submittedName>
</protein>
<dbReference type="REBASE" id="443142">
    <property type="entry name" value="Oba18003McrBCP"/>
</dbReference>
<dbReference type="AlphaFoldDB" id="A0A7G9WGV4"/>
<dbReference type="GO" id="GO:0016787">
    <property type="term" value="F:hydrolase activity"/>
    <property type="evidence" value="ECO:0007669"/>
    <property type="project" value="UniProtKB-KW"/>
</dbReference>
<dbReference type="NCBIfam" id="NF007277">
    <property type="entry name" value="PRK09736.1"/>
    <property type="match status" value="1"/>
</dbReference>
<dbReference type="PANTHER" id="PTHR38733">
    <property type="entry name" value="PROTEIN MCRC"/>
    <property type="match status" value="1"/>
</dbReference>
<dbReference type="PIRSF" id="PIRSF003109">
    <property type="entry name" value="McrC"/>
    <property type="match status" value="1"/>
</dbReference>
<reference evidence="1 2" key="1">
    <citation type="submission" date="2020-08" db="EMBL/GenBank/DDBJ databases">
        <authorList>
            <person name="Ren C."/>
            <person name="Gu Y."/>
            <person name="Xu Y."/>
        </authorList>
    </citation>
    <scope>NUCLEOTIDE SEQUENCE [LARGE SCALE GENOMIC DNA]</scope>
    <source>
        <strain evidence="1 2">LBM18003</strain>
    </source>
</reference>
<dbReference type="InterPro" id="IPR019292">
    <property type="entry name" value="McrC"/>
</dbReference>
<dbReference type="GO" id="GO:0009307">
    <property type="term" value="P:DNA restriction-modification system"/>
    <property type="evidence" value="ECO:0007669"/>
    <property type="project" value="InterPro"/>
</dbReference>
<dbReference type="KEGG" id="caml:H6X83_13555"/>
<keyword evidence="1" id="KW-0540">Nuclease</keyword>
<evidence type="ECO:0000313" key="2">
    <source>
        <dbReference type="Proteomes" id="UP000516046"/>
    </source>
</evidence>
<keyword evidence="1" id="KW-0378">Hydrolase</keyword>
<accession>A0A7G9WGV4</accession>